<dbReference type="STRING" id="688867.SAMN05660236_4692"/>
<evidence type="ECO:0000256" key="6">
    <source>
        <dbReference type="SAM" id="Phobius"/>
    </source>
</evidence>
<gene>
    <name evidence="7" type="ORF">SAMN05660236_4692</name>
</gene>
<dbReference type="PANTHER" id="PTHR43702">
    <property type="entry name" value="L-FUCOSE-PROTON SYMPORTER"/>
    <property type="match status" value="1"/>
</dbReference>
<feature type="transmembrane region" description="Helical" evidence="6">
    <location>
        <begin position="304"/>
        <end position="321"/>
    </location>
</feature>
<dbReference type="AlphaFoldDB" id="A0A1T5M7F2"/>
<feature type="transmembrane region" description="Helical" evidence="6">
    <location>
        <begin position="327"/>
        <end position="345"/>
    </location>
</feature>
<evidence type="ECO:0000256" key="2">
    <source>
        <dbReference type="ARBA" id="ARBA00022475"/>
    </source>
</evidence>
<evidence type="ECO:0000256" key="4">
    <source>
        <dbReference type="ARBA" id="ARBA00022989"/>
    </source>
</evidence>
<dbReference type="Proteomes" id="UP000190961">
    <property type="component" value="Unassembled WGS sequence"/>
</dbReference>
<keyword evidence="5 6" id="KW-0472">Membrane</keyword>
<dbReference type="GO" id="GO:0005886">
    <property type="term" value="C:plasma membrane"/>
    <property type="evidence" value="ECO:0007669"/>
    <property type="project" value="UniProtKB-SubCell"/>
</dbReference>
<feature type="transmembrane region" description="Helical" evidence="6">
    <location>
        <begin position="410"/>
        <end position="432"/>
    </location>
</feature>
<dbReference type="InterPro" id="IPR050375">
    <property type="entry name" value="MFS_TsgA-like"/>
</dbReference>
<keyword evidence="2" id="KW-1003">Cell membrane</keyword>
<comment type="subcellular location">
    <subcellularLocation>
        <location evidence="1">Cell inner membrane</location>
        <topology evidence="1">Multi-pass membrane protein</topology>
    </subcellularLocation>
</comment>
<dbReference type="InterPro" id="IPR036259">
    <property type="entry name" value="MFS_trans_sf"/>
</dbReference>
<evidence type="ECO:0000313" key="7">
    <source>
        <dbReference type="EMBL" id="SKC84167.1"/>
    </source>
</evidence>
<evidence type="ECO:0000256" key="3">
    <source>
        <dbReference type="ARBA" id="ARBA00022692"/>
    </source>
</evidence>
<dbReference type="OrthoDB" id="9795150at2"/>
<sequence length="465" mass="49757">MASIISSSTASSNNEKGNYTLPLIILTTLFFMWGFITCMNDILIPYLQGIFKLTPAQAGFIQSAFFGAYFFVSLIYFLVSINLGDPLAKIGYKNGIIVGLITAAIGCCLFYPAAESKAYGIFLLALFVLAGGITILQMAANPYVALLGNSETSSSRLTLTQAFNSFGTTIAPIIGGKLIFKSVGGKEHMTAEAVKTPYLFLAATLIALAVIISLSKLPRFTGEKIEKGLEVLKFSHLTLGVIGIFMYVGGEVAIGSYLVKYFDELLGFKEATAATYVAFYWGGAMVGRFIGAISLTNRNQTQKFLLMAMITLIAVVAVFMLMESVLFALIILGLVTGNCIAFILGKSVPAKTLAIFSIIVVGLLITTVFTSGAVAMWSVLAIGLFNSIMFPTIFTLAIKDLGKYTSQGSSLLVMAIVGGAVLTPVTGIIVGAIGYQKAFLFPIICYLFIFYYGVKGHEVKRKASA</sequence>
<name>A0A1T5M7F2_9BACT</name>
<feature type="transmembrane region" description="Helical" evidence="6">
    <location>
        <begin position="91"/>
        <end position="111"/>
    </location>
</feature>
<dbReference type="InterPro" id="IPR011701">
    <property type="entry name" value="MFS"/>
</dbReference>
<evidence type="ECO:0000256" key="1">
    <source>
        <dbReference type="ARBA" id="ARBA00004429"/>
    </source>
</evidence>
<feature type="transmembrane region" description="Helical" evidence="6">
    <location>
        <begin position="278"/>
        <end position="297"/>
    </location>
</feature>
<evidence type="ECO:0000256" key="5">
    <source>
        <dbReference type="ARBA" id="ARBA00023136"/>
    </source>
</evidence>
<evidence type="ECO:0000313" key="8">
    <source>
        <dbReference type="Proteomes" id="UP000190961"/>
    </source>
</evidence>
<feature type="transmembrane region" description="Helical" evidence="6">
    <location>
        <begin position="118"/>
        <end position="140"/>
    </location>
</feature>
<keyword evidence="3 6" id="KW-0812">Transmembrane</keyword>
<protein>
    <submittedName>
        <fullName evidence="7">MFS transporter, FHS family, L-fucose permease</fullName>
    </submittedName>
</protein>
<dbReference type="EMBL" id="FUZU01000003">
    <property type="protein sequence ID" value="SKC84167.1"/>
    <property type="molecule type" value="Genomic_DNA"/>
</dbReference>
<feature type="transmembrane region" description="Helical" evidence="6">
    <location>
        <begin position="352"/>
        <end position="369"/>
    </location>
</feature>
<feature type="transmembrane region" description="Helical" evidence="6">
    <location>
        <begin position="198"/>
        <end position="217"/>
    </location>
</feature>
<feature type="transmembrane region" description="Helical" evidence="6">
    <location>
        <begin position="59"/>
        <end position="79"/>
    </location>
</feature>
<feature type="transmembrane region" description="Helical" evidence="6">
    <location>
        <begin position="237"/>
        <end position="258"/>
    </location>
</feature>
<keyword evidence="4 6" id="KW-1133">Transmembrane helix</keyword>
<feature type="transmembrane region" description="Helical" evidence="6">
    <location>
        <begin position="20"/>
        <end position="47"/>
    </location>
</feature>
<dbReference type="GO" id="GO:0022857">
    <property type="term" value="F:transmembrane transporter activity"/>
    <property type="evidence" value="ECO:0007669"/>
    <property type="project" value="InterPro"/>
</dbReference>
<dbReference type="PANTHER" id="PTHR43702:SF3">
    <property type="entry name" value="PROTEIN TSGA"/>
    <property type="match status" value="1"/>
</dbReference>
<accession>A0A1T5M7F2</accession>
<feature type="transmembrane region" description="Helical" evidence="6">
    <location>
        <begin position="438"/>
        <end position="454"/>
    </location>
</feature>
<keyword evidence="8" id="KW-1185">Reference proteome</keyword>
<reference evidence="7 8" key="1">
    <citation type="submission" date="2017-02" db="EMBL/GenBank/DDBJ databases">
        <authorList>
            <person name="Peterson S.W."/>
        </authorList>
    </citation>
    <scope>NUCLEOTIDE SEQUENCE [LARGE SCALE GENOMIC DNA]</scope>
    <source>
        <strain evidence="7 8">DSM 25262</strain>
    </source>
</reference>
<dbReference type="CDD" id="cd17394">
    <property type="entry name" value="MFS_FucP_like"/>
    <property type="match status" value="1"/>
</dbReference>
<feature type="transmembrane region" description="Helical" evidence="6">
    <location>
        <begin position="375"/>
        <end position="398"/>
    </location>
</feature>
<dbReference type="Gene3D" id="1.20.1250.20">
    <property type="entry name" value="MFS general substrate transporter like domains"/>
    <property type="match status" value="2"/>
</dbReference>
<organism evidence="7 8">
    <name type="scientific">Ohtaekwangia koreensis</name>
    <dbReference type="NCBI Taxonomy" id="688867"/>
    <lineage>
        <taxon>Bacteria</taxon>
        <taxon>Pseudomonadati</taxon>
        <taxon>Bacteroidota</taxon>
        <taxon>Cytophagia</taxon>
        <taxon>Cytophagales</taxon>
        <taxon>Fulvivirgaceae</taxon>
        <taxon>Ohtaekwangia</taxon>
    </lineage>
</organism>
<dbReference type="Pfam" id="PF07690">
    <property type="entry name" value="MFS_1"/>
    <property type="match status" value="1"/>
</dbReference>
<proteinExistence type="predicted"/>
<dbReference type="RefSeq" id="WP_079689317.1">
    <property type="nucleotide sequence ID" value="NZ_FUZU01000003.1"/>
</dbReference>
<dbReference type="SUPFAM" id="SSF103473">
    <property type="entry name" value="MFS general substrate transporter"/>
    <property type="match status" value="2"/>
</dbReference>